<dbReference type="NCBIfam" id="NF010037">
    <property type="entry name" value="PRK13512.1"/>
    <property type="match status" value="1"/>
</dbReference>
<dbReference type="InterPro" id="IPR023753">
    <property type="entry name" value="FAD/NAD-binding_dom"/>
</dbReference>
<dbReference type="PRINTS" id="PR00411">
    <property type="entry name" value="PNDRDTASEI"/>
</dbReference>
<keyword evidence="6" id="KW-0676">Redox-active center</keyword>
<dbReference type="SUPFAM" id="SSF55424">
    <property type="entry name" value="FAD/NAD-linked reductases, dimerisation (C-terminal) domain"/>
    <property type="match status" value="1"/>
</dbReference>
<evidence type="ECO:0000256" key="3">
    <source>
        <dbReference type="ARBA" id="ARBA00022630"/>
    </source>
</evidence>
<gene>
    <name evidence="9" type="primary">cdr</name>
    <name evidence="9" type="ORF">BN1048_00301</name>
</gene>
<dbReference type="Pfam" id="PF07992">
    <property type="entry name" value="Pyr_redox_2"/>
    <property type="match status" value="1"/>
</dbReference>
<keyword evidence="10" id="KW-1185">Reference proteome</keyword>
<dbReference type="OrthoDB" id="9802028at2"/>
<keyword evidence="4" id="KW-0274">FAD</keyword>
<evidence type="ECO:0000256" key="1">
    <source>
        <dbReference type="ARBA" id="ARBA00001974"/>
    </source>
</evidence>
<evidence type="ECO:0000259" key="8">
    <source>
        <dbReference type="Pfam" id="PF07992"/>
    </source>
</evidence>
<reference evidence="9 10" key="1">
    <citation type="submission" date="2014-07" db="EMBL/GenBank/DDBJ databases">
        <authorList>
            <person name="Urmite Genomes Urmite Genomes"/>
        </authorList>
    </citation>
    <scope>NUCLEOTIDE SEQUENCE [LARGE SCALE GENOMIC DNA]</scope>
    <source>
        <strain evidence="9 10">13MG44_air</strain>
    </source>
</reference>
<dbReference type="InterPro" id="IPR036188">
    <property type="entry name" value="FAD/NAD-bd_sf"/>
</dbReference>
<evidence type="ECO:0000256" key="4">
    <source>
        <dbReference type="ARBA" id="ARBA00022827"/>
    </source>
</evidence>
<keyword evidence="3" id="KW-0285">Flavoprotein</keyword>
<dbReference type="AlphaFoldDB" id="A0A078M349"/>
<dbReference type="STRING" id="1461582.BN1048_00301"/>
<evidence type="ECO:0000256" key="2">
    <source>
        <dbReference type="ARBA" id="ARBA00009130"/>
    </source>
</evidence>
<dbReference type="InterPro" id="IPR016156">
    <property type="entry name" value="FAD/NAD-linked_Rdtase_dimer_sf"/>
</dbReference>
<feature type="domain" description="FAD/NAD(P)-binding" evidence="8">
    <location>
        <begin position="3"/>
        <end position="293"/>
    </location>
</feature>
<accession>A0A078M349</accession>
<dbReference type="PANTHER" id="PTHR43429:SF1">
    <property type="entry name" value="NAD(P)H SULFUR OXIDOREDUCTASE (COA-DEPENDENT)"/>
    <property type="match status" value="1"/>
</dbReference>
<dbReference type="InterPro" id="IPR004099">
    <property type="entry name" value="Pyr_nucl-diS_OxRdtase_dimer"/>
</dbReference>
<sequence length="445" mass="48679">MAKAIVVGGVAGGATAASQLRRLNPDIEIVIYERYDDISYGSCGMPYYIGGDIENRDSLMNMTPGKFMEKNIFVKTGHEVRSVNSEENTVTVFNKNSGKEFTDTYDWLILSPGGSPKQLEAVKDAEQAFSLHRLADLDHIMSYIEKNNVKESVLVGSGYIGLEVTENLTERGIHVTVLQHDERIYKNIEADMNGVLYEAMTEHGVTLKLNTEIDYVDGKQAVLSNGETINAELIITGVGIQPNTGFLNGSGVALHNGQIPINKNCQTNISNIYALGDATITHYQHMPAMLMQAALAWPAHRLAHIIANQISGDKTITHEGFLGTNIVKFFDYHIATLGLSEKEAADVPHFVVDQKQKNKSGYMKDAAPIHVRVYVSVETGIILRAAVVGTAGVDKRIDVLSAHTRLGGTVYDLINIEVGYAPPFSSPKDVINMVGYKAIEKAQKL</sequence>
<dbReference type="SUPFAM" id="SSF51905">
    <property type="entry name" value="FAD/NAD(P)-binding domain"/>
    <property type="match status" value="1"/>
</dbReference>
<dbReference type="HOGENOM" id="CLU_003291_1_3_9"/>
<name>A0A078M349_9STAP</name>
<keyword evidence="5" id="KW-0560">Oxidoreductase</keyword>
<comment type="similarity">
    <text evidence="2">Belongs to the class-III pyridine nucleotide-disulfide oxidoreductase family.</text>
</comment>
<evidence type="ECO:0000313" key="9">
    <source>
        <dbReference type="EMBL" id="CDZ99176.1"/>
    </source>
</evidence>
<evidence type="ECO:0000259" key="7">
    <source>
        <dbReference type="Pfam" id="PF02852"/>
    </source>
</evidence>
<dbReference type="Pfam" id="PF02852">
    <property type="entry name" value="Pyr_redox_dim"/>
    <property type="match status" value="1"/>
</dbReference>
<dbReference type="Proteomes" id="UP000044136">
    <property type="component" value="Unassembled WGS sequence"/>
</dbReference>
<dbReference type="EMBL" id="CCSE01000001">
    <property type="protein sequence ID" value="CDZ99176.1"/>
    <property type="molecule type" value="Genomic_DNA"/>
</dbReference>
<dbReference type="Gene3D" id="3.50.50.60">
    <property type="entry name" value="FAD/NAD(P)-binding domain"/>
    <property type="match status" value="2"/>
</dbReference>
<evidence type="ECO:0000313" key="10">
    <source>
        <dbReference type="Proteomes" id="UP000044136"/>
    </source>
</evidence>
<feature type="domain" description="Pyridine nucleotide-disulphide oxidoreductase dimerisation" evidence="7">
    <location>
        <begin position="326"/>
        <end position="425"/>
    </location>
</feature>
<dbReference type="InterPro" id="IPR050260">
    <property type="entry name" value="FAD-bd_OxRdtase"/>
</dbReference>
<evidence type="ECO:0000256" key="6">
    <source>
        <dbReference type="ARBA" id="ARBA00023284"/>
    </source>
</evidence>
<dbReference type="RefSeq" id="WP_035807662.1">
    <property type="nucleotide sequence ID" value="NZ_CCSE01000001.1"/>
</dbReference>
<proteinExistence type="inferred from homology"/>
<protein>
    <submittedName>
        <fullName evidence="9">Coenzyme A disulfide reductase</fullName>
    </submittedName>
</protein>
<dbReference type="eggNOG" id="COG0446">
    <property type="taxonomic scope" value="Bacteria"/>
</dbReference>
<dbReference type="GO" id="GO:0016491">
    <property type="term" value="F:oxidoreductase activity"/>
    <property type="evidence" value="ECO:0007669"/>
    <property type="project" value="UniProtKB-KW"/>
</dbReference>
<comment type="cofactor">
    <cofactor evidence="1">
        <name>FAD</name>
        <dbReference type="ChEBI" id="CHEBI:57692"/>
    </cofactor>
</comment>
<dbReference type="PRINTS" id="PR00368">
    <property type="entry name" value="FADPNR"/>
</dbReference>
<dbReference type="PANTHER" id="PTHR43429">
    <property type="entry name" value="PYRIDINE NUCLEOTIDE-DISULFIDE OXIDOREDUCTASE DOMAIN-CONTAINING"/>
    <property type="match status" value="1"/>
</dbReference>
<organism evidence="9 10">
    <name type="scientific">Jeotgalicoccus saudimassiliensis</name>
    <dbReference type="NCBI Taxonomy" id="1461582"/>
    <lineage>
        <taxon>Bacteria</taxon>
        <taxon>Bacillati</taxon>
        <taxon>Bacillota</taxon>
        <taxon>Bacilli</taxon>
        <taxon>Bacillales</taxon>
        <taxon>Staphylococcaceae</taxon>
        <taxon>Jeotgalicoccus</taxon>
    </lineage>
</organism>
<evidence type="ECO:0000256" key="5">
    <source>
        <dbReference type="ARBA" id="ARBA00023002"/>
    </source>
</evidence>